<proteinExistence type="predicted"/>
<dbReference type="AlphaFoldDB" id="A2G7U5"/>
<dbReference type="VEuPathDB" id="TrichDB:TVAGG3_0017210"/>
<dbReference type="InParanoid" id="A2G7U5"/>
<dbReference type="EMBL" id="DS114575">
    <property type="protein sequence ID" value="EAX86770.1"/>
    <property type="molecule type" value="Genomic_DNA"/>
</dbReference>
<dbReference type="VEuPathDB" id="TrichDB:TVAG_132380"/>
<accession>A2G7U5</accession>
<keyword evidence="2" id="KW-1185">Reference proteome</keyword>
<organism evidence="1 2">
    <name type="scientific">Trichomonas vaginalis (strain ATCC PRA-98 / G3)</name>
    <dbReference type="NCBI Taxonomy" id="412133"/>
    <lineage>
        <taxon>Eukaryota</taxon>
        <taxon>Metamonada</taxon>
        <taxon>Parabasalia</taxon>
        <taxon>Trichomonadida</taxon>
        <taxon>Trichomonadidae</taxon>
        <taxon>Trichomonas</taxon>
    </lineage>
</organism>
<evidence type="ECO:0000313" key="1">
    <source>
        <dbReference type="EMBL" id="EAX86770.1"/>
    </source>
</evidence>
<reference evidence="1" key="2">
    <citation type="journal article" date="2007" name="Science">
        <title>Draft genome sequence of the sexually transmitted pathogen Trichomonas vaginalis.</title>
        <authorList>
            <person name="Carlton J.M."/>
            <person name="Hirt R.P."/>
            <person name="Silva J.C."/>
            <person name="Delcher A.L."/>
            <person name="Schatz M."/>
            <person name="Zhao Q."/>
            <person name="Wortman J.R."/>
            <person name="Bidwell S.L."/>
            <person name="Alsmark U.C.M."/>
            <person name="Besteiro S."/>
            <person name="Sicheritz-Ponten T."/>
            <person name="Noel C.J."/>
            <person name="Dacks J.B."/>
            <person name="Foster P.G."/>
            <person name="Simillion C."/>
            <person name="Van de Peer Y."/>
            <person name="Miranda-Saavedra D."/>
            <person name="Barton G.J."/>
            <person name="Westrop G.D."/>
            <person name="Mueller S."/>
            <person name="Dessi D."/>
            <person name="Fiori P.L."/>
            <person name="Ren Q."/>
            <person name="Paulsen I."/>
            <person name="Zhang H."/>
            <person name="Bastida-Corcuera F.D."/>
            <person name="Simoes-Barbosa A."/>
            <person name="Brown M.T."/>
            <person name="Hayes R.D."/>
            <person name="Mukherjee M."/>
            <person name="Okumura C.Y."/>
            <person name="Schneider R."/>
            <person name="Smith A.J."/>
            <person name="Vanacova S."/>
            <person name="Villalvazo M."/>
            <person name="Haas B.J."/>
            <person name="Pertea M."/>
            <person name="Feldblyum T.V."/>
            <person name="Utterback T.R."/>
            <person name="Shu C.L."/>
            <person name="Osoegawa K."/>
            <person name="de Jong P.J."/>
            <person name="Hrdy I."/>
            <person name="Horvathova L."/>
            <person name="Zubacova Z."/>
            <person name="Dolezal P."/>
            <person name="Malik S.B."/>
            <person name="Logsdon J.M. Jr."/>
            <person name="Henze K."/>
            <person name="Gupta A."/>
            <person name="Wang C.C."/>
            <person name="Dunne R.L."/>
            <person name="Upcroft J.A."/>
            <person name="Upcroft P."/>
            <person name="White O."/>
            <person name="Salzberg S.L."/>
            <person name="Tang P."/>
            <person name="Chiu C.-H."/>
            <person name="Lee Y.-S."/>
            <person name="Embley T.M."/>
            <person name="Coombs G.H."/>
            <person name="Mottram J.C."/>
            <person name="Tachezy J."/>
            <person name="Fraser-Liggett C.M."/>
            <person name="Johnson P.J."/>
        </authorList>
    </citation>
    <scope>NUCLEOTIDE SEQUENCE [LARGE SCALE GENOMIC DNA]</scope>
    <source>
        <strain evidence="1">G3</strain>
    </source>
</reference>
<evidence type="ECO:0000313" key="2">
    <source>
        <dbReference type="Proteomes" id="UP000001542"/>
    </source>
</evidence>
<sequence length="246" mass="28737">MTKSTSKQLESLENIKGHLKQYSRLLRRDFLAILVKMTAKEFGIRTVRCDWRTRKGMLAFLQSSWDKFYPQLTQETVFKWYCTNFEACEKLFSIRKFIMFIYSNWNLFNTFLTTPEAISCLRSHSRGIETLLESQSVPKNFEWLETEAGKKILDIVCQFKSGQTSKLISEDEEMVSSPEENSQKSVENTDVQPIIPIPAGVTDNDDEIDLEFSLSLFPHEFNLYETKEIFHFPAIDDPFLMDNFSI</sequence>
<protein>
    <submittedName>
        <fullName evidence="1">Uncharacterized protein</fullName>
    </submittedName>
</protein>
<dbReference type="RefSeq" id="XP_001299700.1">
    <property type="nucleotide sequence ID" value="XM_001299699.1"/>
</dbReference>
<dbReference type="KEGG" id="tva:4744418"/>
<name>A2G7U5_TRIV3</name>
<reference evidence="1" key="1">
    <citation type="submission" date="2006-10" db="EMBL/GenBank/DDBJ databases">
        <authorList>
            <person name="Amadeo P."/>
            <person name="Zhao Q."/>
            <person name="Wortman J."/>
            <person name="Fraser-Liggett C."/>
            <person name="Carlton J."/>
        </authorList>
    </citation>
    <scope>NUCLEOTIDE SEQUENCE</scope>
    <source>
        <strain evidence="1">G3</strain>
    </source>
</reference>
<gene>
    <name evidence="1" type="ORF">TVAG_132380</name>
</gene>
<dbReference type="Proteomes" id="UP000001542">
    <property type="component" value="Unassembled WGS sequence"/>
</dbReference>